<accession>A0ABT7YJZ6</accession>
<protein>
    <submittedName>
        <fullName evidence="4">PHB depolymerase family esterase</fullName>
    </submittedName>
</protein>
<name>A0ABT7YJZ6_9ACTN</name>
<dbReference type="PROSITE" id="PS51257">
    <property type="entry name" value="PROKAR_LIPOPROTEIN"/>
    <property type="match status" value="1"/>
</dbReference>
<keyword evidence="1 3" id="KW-0732">Signal</keyword>
<dbReference type="Pfam" id="PF10503">
    <property type="entry name" value="Esterase_PHB"/>
    <property type="match status" value="1"/>
</dbReference>
<dbReference type="InterPro" id="IPR010126">
    <property type="entry name" value="Esterase_phb"/>
</dbReference>
<evidence type="ECO:0000313" key="4">
    <source>
        <dbReference type="EMBL" id="MDN3238774.1"/>
    </source>
</evidence>
<dbReference type="InterPro" id="IPR050955">
    <property type="entry name" value="Plant_Biomass_Hydrol_Est"/>
</dbReference>
<keyword evidence="5" id="KW-1185">Reference proteome</keyword>
<keyword evidence="2" id="KW-0378">Hydrolase</keyword>
<evidence type="ECO:0000256" key="2">
    <source>
        <dbReference type="ARBA" id="ARBA00022801"/>
    </source>
</evidence>
<reference evidence="4" key="1">
    <citation type="submission" date="2023-06" db="EMBL/GenBank/DDBJ databases">
        <title>Gycomyces niveus sp.nov., a novel actinomycete isolated from soil in Shouguang.</title>
        <authorList>
            <person name="Yang X."/>
            <person name="Zhao J."/>
        </authorList>
    </citation>
    <scope>NUCLEOTIDE SEQUENCE</scope>
    <source>
        <strain evidence="4">NEAU C2</strain>
    </source>
</reference>
<dbReference type="RefSeq" id="WP_289954918.1">
    <property type="nucleotide sequence ID" value="NZ_JAUEMJ010000001.1"/>
</dbReference>
<dbReference type="PANTHER" id="PTHR43037:SF1">
    <property type="entry name" value="BLL1128 PROTEIN"/>
    <property type="match status" value="1"/>
</dbReference>
<sequence length="269" mass="27758">MKRLFGAAALLLALTACTPDDAEPAAALDCEAGRFTQVPEAAIGDYTYTAAFQCPEADALLPTVIVLHGMPSSGAMVRGTSNMDTLAEEAGFLAVYPSNPANEWDAQAAGDDAAFLSDLIDELVAEHGADPERIYLTGFSNGGDMTLAAAVGLGDRLAGAAVVVPAGTHDTLAQVEGLQTPIPLAAFVGTSDPRTEGRAVLEAWREQGSCAAAEQTSGGGFARASWTCAGDVPMVEYQVDGGHVWFGTPGAADGIWASAEIWDFFTALE</sequence>
<proteinExistence type="predicted"/>
<dbReference type="EMBL" id="JAUEMJ010000001">
    <property type="protein sequence ID" value="MDN3238774.1"/>
    <property type="molecule type" value="Genomic_DNA"/>
</dbReference>
<comment type="caution">
    <text evidence="4">The sequence shown here is derived from an EMBL/GenBank/DDBJ whole genome shotgun (WGS) entry which is preliminary data.</text>
</comment>
<dbReference type="Proteomes" id="UP001171902">
    <property type="component" value="Unassembled WGS sequence"/>
</dbReference>
<dbReference type="InterPro" id="IPR029058">
    <property type="entry name" value="AB_hydrolase_fold"/>
</dbReference>
<dbReference type="PANTHER" id="PTHR43037">
    <property type="entry name" value="UNNAMED PRODUCT-RELATED"/>
    <property type="match status" value="1"/>
</dbReference>
<organism evidence="4 5">
    <name type="scientific">Glycomyces tritici</name>
    <dbReference type="NCBI Taxonomy" id="2665176"/>
    <lineage>
        <taxon>Bacteria</taxon>
        <taxon>Bacillati</taxon>
        <taxon>Actinomycetota</taxon>
        <taxon>Actinomycetes</taxon>
        <taxon>Glycomycetales</taxon>
        <taxon>Glycomycetaceae</taxon>
        <taxon>Glycomyces</taxon>
    </lineage>
</organism>
<gene>
    <name evidence="4" type="ORF">QWI33_03475</name>
</gene>
<feature type="signal peptide" evidence="3">
    <location>
        <begin position="1"/>
        <end position="22"/>
    </location>
</feature>
<dbReference type="Gene3D" id="3.40.50.1820">
    <property type="entry name" value="alpha/beta hydrolase"/>
    <property type="match status" value="1"/>
</dbReference>
<dbReference type="SUPFAM" id="SSF53474">
    <property type="entry name" value="alpha/beta-Hydrolases"/>
    <property type="match status" value="1"/>
</dbReference>
<evidence type="ECO:0000256" key="1">
    <source>
        <dbReference type="ARBA" id="ARBA00022729"/>
    </source>
</evidence>
<feature type="chain" id="PRO_5047335055" evidence="3">
    <location>
        <begin position="23"/>
        <end position="269"/>
    </location>
</feature>
<evidence type="ECO:0000313" key="5">
    <source>
        <dbReference type="Proteomes" id="UP001171902"/>
    </source>
</evidence>
<evidence type="ECO:0000256" key="3">
    <source>
        <dbReference type="SAM" id="SignalP"/>
    </source>
</evidence>